<dbReference type="PRINTS" id="PR00079">
    <property type="entry name" value="G6PDHDRGNASE"/>
</dbReference>
<dbReference type="PANTHER" id="PTHR23429">
    <property type="entry name" value="GLUCOSE-6-PHOSPHATE 1-DEHYDROGENASE G6PD"/>
    <property type="match status" value="1"/>
</dbReference>
<feature type="binding site" evidence="7">
    <location>
        <begin position="88"/>
        <end position="89"/>
    </location>
    <ligand>
        <name>NADP(+)</name>
        <dbReference type="ChEBI" id="CHEBI:58349"/>
    </ligand>
</feature>
<feature type="domain" description="Glucose-6-phosphate dehydrogenase NAD-binding" evidence="8">
    <location>
        <begin position="8"/>
        <end position="184"/>
    </location>
</feature>
<comment type="function">
    <text evidence="7">Catalyzes the oxidation of glucose 6-phosphate to 6-phosphogluconolactone.</text>
</comment>
<keyword evidence="3 7" id="KW-0313">Glucose metabolism</keyword>
<dbReference type="Pfam" id="PF02781">
    <property type="entry name" value="G6PD_C"/>
    <property type="match status" value="1"/>
</dbReference>
<organism evidence="10 11">
    <name type="scientific">marine gamma proteobacterium HTCC2143</name>
    <dbReference type="NCBI Taxonomy" id="247633"/>
    <lineage>
        <taxon>Bacteria</taxon>
        <taxon>Pseudomonadati</taxon>
        <taxon>Pseudomonadota</taxon>
        <taxon>Gammaproteobacteria</taxon>
        <taxon>Cellvibrionales</taxon>
        <taxon>Spongiibacteraceae</taxon>
        <taxon>BD1-7 clade</taxon>
    </lineage>
</organism>
<keyword evidence="6 7" id="KW-0119">Carbohydrate metabolism</keyword>
<dbReference type="SUPFAM" id="SSF51735">
    <property type="entry name" value="NAD(P)-binding Rossmann-fold domains"/>
    <property type="match status" value="1"/>
</dbReference>
<dbReference type="GO" id="GO:0004345">
    <property type="term" value="F:glucose-6-phosphate dehydrogenase activity"/>
    <property type="evidence" value="ECO:0007669"/>
    <property type="project" value="UniProtKB-UniRule"/>
</dbReference>
<dbReference type="GO" id="GO:0050661">
    <property type="term" value="F:NADP binding"/>
    <property type="evidence" value="ECO:0007669"/>
    <property type="project" value="UniProtKB-UniRule"/>
</dbReference>
<feature type="binding site" evidence="7">
    <location>
        <position position="213"/>
    </location>
    <ligand>
        <name>substrate</name>
    </ligand>
</feature>
<dbReference type="NCBIfam" id="TIGR00871">
    <property type="entry name" value="zwf"/>
    <property type="match status" value="1"/>
</dbReference>
<dbReference type="PANTHER" id="PTHR23429:SF0">
    <property type="entry name" value="GLUCOSE-6-PHOSPHATE 1-DEHYDROGENASE"/>
    <property type="match status" value="1"/>
</dbReference>
<proteinExistence type="inferred from homology"/>
<dbReference type="PROSITE" id="PS00069">
    <property type="entry name" value="G6P_DEHYDROGENASE"/>
    <property type="match status" value="1"/>
</dbReference>
<evidence type="ECO:0000256" key="4">
    <source>
        <dbReference type="ARBA" id="ARBA00022857"/>
    </source>
</evidence>
<comment type="caution">
    <text evidence="7">Lacks conserved residue(s) required for the propagation of feature annotation.</text>
</comment>
<dbReference type="UniPathway" id="UPA00115">
    <property type="reaction ID" value="UER00408"/>
</dbReference>
<dbReference type="OrthoDB" id="9802739at2"/>
<feature type="binding site" evidence="7">
    <location>
        <position position="145"/>
    </location>
    <ligand>
        <name>NADP(+)</name>
        <dbReference type="ChEBI" id="CHEBI:58349"/>
    </ligand>
</feature>
<dbReference type="STRING" id="247633.GP2143_05770"/>
<evidence type="ECO:0000256" key="2">
    <source>
        <dbReference type="ARBA" id="ARBA00009975"/>
    </source>
</evidence>
<dbReference type="Gene3D" id="3.40.50.720">
    <property type="entry name" value="NAD(P)-binding Rossmann-like Domain"/>
    <property type="match status" value="1"/>
</dbReference>
<accession>A0YBK4</accession>
<dbReference type="InterPro" id="IPR036291">
    <property type="entry name" value="NAD(P)-bd_dom_sf"/>
</dbReference>
<gene>
    <name evidence="7" type="primary">zwf</name>
    <name evidence="10" type="ORF">GP2143_05770</name>
</gene>
<dbReference type="GO" id="GO:0006006">
    <property type="term" value="P:glucose metabolic process"/>
    <property type="evidence" value="ECO:0007669"/>
    <property type="project" value="UniProtKB-KW"/>
</dbReference>
<evidence type="ECO:0000256" key="3">
    <source>
        <dbReference type="ARBA" id="ARBA00022526"/>
    </source>
</evidence>
<dbReference type="Gene3D" id="3.30.360.10">
    <property type="entry name" value="Dihydrodipicolinate Reductase, domain 2"/>
    <property type="match status" value="1"/>
</dbReference>
<keyword evidence="4 7" id="KW-0521">NADP</keyword>
<dbReference type="Proteomes" id="UP000004931">
    <property type="component" value="Unassembled WGS sequence"/>
</dbReference>
<dbReference type="InterPro" id="IPR001282">
    <property type="entry name" value="G6P_DH"/>
</dbReference>
<evidence type="ECO:0000256" key="7">
    <source>
        <dbReference type="HAMAP-Rule" id="MF_00966"/>
    </source>
</evidence>
<comment type="similarity">
    <text evidence="2 7">Belongs to the glucose-6-phosphate dehydrogenase family.</text>
</comment>
<dbReference type="HAMAP" id="MF_00966">
    <property type="entry name" value="G6PD"/>
    <property type="match status" value="1"/>
</dbReference>
<reference evidence="10 11" key="1">
    <citation type="journal article" date="2010" name="J. Bacteriol.">
        <title>Genome sequence of the oligotrophic marine Gammaproteobacterium HTCC2143, isolated from the Oregon Coast.</title>
        <authorList>
            <person name="Oh H.M."/>
            <person name="Kang I."/>
            <person name="Ferriera S."/>
            <person name="Giovannoni S.J."/>
            <person name="Cho J.C."/>
        </authorList>
    </citation>
    <scope>NUCLEOTIDE SEQUENCE [LARGE SCALE GENOMIC DNA]</scope>
    <source>
        <strain evidence="10 11">HTCC2143</strain>
    </source>
</reference>
<feature type="active site" description="Proton acceptor" evidence="7">
    <location>
        <position position="237"/>
    </location>
</feature>
<evidence type="ECO:0000259" key="9">
    <source>
        <dbReference type="Pfam" id="PF02781"/>
    </source>
</evidence>
<dbReference type="PIRSF" id="PIRSF000110">
    <property type="entry name" value="G6PD"/>
    <property type="match status" value="1"/>
</dbReference>
<evidence type="ECO:0000313" key="10">
    <source>
        <dbReference type="EMBL" id="EAW31934.1"/>
    </source>
</evidence>
<keyword evidence="11" id="KW-1185">Reference proteome</keyword>
<sequence>MTDPFDIVIFGGTGDLALRKLIPALYRAFLAAQLPDGTRVIASCRSQDDIDNYLDTAALALQQHLTPEEFSVAAWEQFKAYLNPVMLDISVLDDNWTSLKGVMDIAPDKVRVFYLATPPDIFGVTCRYLNEMTLITAKSRLVVEKPLGYDAVSANAINTEIAQYFKEDNIYRIDHYLGKETVQNLMALRFTNIIFEQLWNAKSIDHVQISISETVGLEGRAGFYNDAGALRDMVQNHLLQLLCLVAMESPNKVDAKSIQAEKIKVLEALRPIRGEDVALHTVRGQYVAGSYLGELVPGYLEELNSSNSTTETFVAIRAYIDNWRWARTPFYLRTGKRMKSRGAEIVIQFKDVPHRVYEDSAGPLEPNRLVIRLQPEELIQMTVMSKNLENMDMQLKPATLNLNFSDTYTQFRSDAYKRLILDAAAANTSLFIHRDEVSSAWQWIDPIAEAWQEGKAIPHLYRAGTWGPEESDELLAQSGHRWFNSGEKESKS</sequence>
<keyword evidence="5 7" id="KW-0560">Oxidoreductase</keyword>
<dbReference type="EMBL" id="AAVT01000002">
    <property type="protein sequence ID" value="EAW31934.1"/>
    <property type="molecule type" value="Genomic_DNA"/>
</dbReference>
<evidence type="ECO:0000256" key="6">
    <source>
        <dbReference type="ARBA" id="ARBA00023277"/>
    </source>
</evidence>
<evidence type="ECO:0000313" key="11">
    <source>
        <dbReference type="Proteomes" id="UP000004931"/>
    </source>
</evidence>
<dbReference type="InterPro" id="IPR019796">
    <property type="entry name" value="G6P_DH_AS"/>
</dbReference>
<protein>
    <recommendedName>
        <fullName evidence="7">Glucose-6-phosphate 1-dehydrogenase</fullName>
        <shortName evidence="7">G6PD</shortName>
        <ecNumber evidence="7">1.1.1.49</ecNumber>
    </recommendedName>
</protein>
<feature type="binding site" evidence="7">
    <location>
        <position position="175"/>
    </location>
    <ligand>
        <name>substrate</name>
    </ligand>
</feature>
<evidence type="ECO:0000256" key="5">
    <source>
        <dbReference type="ARBA" id="ARBA00023002"/>
    </source>
</evidence>
<dbReference type="EC" id="1.1.1.49" evidence="7"/>
<comment type="catalytic activity">
    <reaction evidence="7">
        <text>D-glucose 6-phosphate + NADP(+) = 6-phospho-D-glucono-1,5-lactone + NADPH + H(+)</text>
        <dbReference type="Rhea" id="RHEA:15841"/>
        <dbReference type="ChEBI" id="CHEBI:15378"/>
        <dbReference type="ChEBI" id="CHEBI:57783"/>
        <dbReference type="ChEBI" id="CHEBI:57955"/>
        <dbReference type="ChEBI" id="CHEBI:58349"/>
        <dbReference type="ChEBI" id="CHEBI:61548"/>
        <dbReference type="EC" id="1.1.1.49"/>
    </reaction>
</comment>
<evidence type="ECO:0000259" key="8">
    <source>
        <dbReference type="Pfam" id="PF00479"/>
    </source>
</evidence>
<feature type="binding site" evidence="7">
    <location>
        <position position="232"/>
    </location>
    <ligand>
        <name>substrate</name>
    </ligand>
</feature>
<feature type="domain" description="Glucose-6-phosphate dehydrogenase C-terminal" evidence="9">
    <location>
        <begin position="186"/>
        <end position="482"/>
    </location>
</feature>
<comment type="caution">
    <text evidence="10">The sequence shown here is derived from an EMBL/GenBank/DDBJ whole genome shotgun (WGS) entry which is preliminary data.</text>
</comment>
<evidence type="ECO:0000256" key="1">
    <source>
        <dbReference type="ARBA" id="ARBA00004937"/>
    </source>
</evidence>
<dbReference type="InterPro" id="IPR022675">
    <property type="entry name" value="G6P_DH_C"/>
</dbReference>
<dbReference type="eggNOG" id="COG0364">
    <property type="taxonomic scope" value="Bacteria"/>
</dbReference>
<feature type="binding site" evidence="7">
    <location>
        <position position="45"/>
    </location>
    <ligand>
        <name>NADP(+)</name>
        <dbReference type="ChEBI" id="CHEBI:58349"/>
    </ligand>
</feature>
<dbReference type="SUPFAM" id="SSF55347">
    <property type="entry name" value="Glyceraldehyde-3-phosphate dehydrogenase-like, C-terminal domain"/>
    <property type="match status" value="1"/>
</dbReference>
<dbReference type="AlphaFoldDB" id="A0YBK4"/>
<feature type="binding site" evidence="7">
    <location>
        <position position="336"/>
    </location>
    <ligand>
        <name>substrate</name>
    </ligand>
</feature>
<feature type="binding site" evidence="7">
    <location>
        <position position="179"/>
    </location>
    <ligand>
        <name>substrate</name>
    </ligand>
</feature>
<name>A0YBK4_9GAMM</name>
<dbReference type="GO" id="GO:0009051">
    <property type="term" value="P:pentose-phosphate shunt, oxidative branch"/>
    <property type="evidence" value="ECO:0007669"/>
    <property type="project" value="TreeGrafter"/>
</dbReference>
<comment type="pathway">
    <text evidence="1 7">Carbohydrate degradation; pentose phosphate pathway; D-ribulose 5-phosphate from D-glucose 6-phosphate (oxidative stage): step 1/3.</text>
</comment>
<dbReference type="InterPro" id="IPR022674">
    <property type="entry name" value="G6P_DH_NAD-bd"/>
</dbReference>
<dbReference type="Pfam" id="PF00479">
    <property type="entry name" value="G6PD_N"/>
    <property type="match status" value="1"/>
</dbReference>
<dbReference type="GO" id="GO:0005829">
    <property type="term" value="C:cytosol"/>
    <property type="evidence" value="ECO:0007669"/>
    <property type="project" value="TreeGrafter"/>
</dbReference>